<dbReference type="InterPro" id="IPR010258">
    <property type="entry name" value="Conjugal_tfr_TrbG/VirB9/CagX"/>
</dbReference>
<organism evidence="4 5">
    <name type="scientific">Mameliella alba</name>
    <dbReference type="NCBI Taxonomy" id="561184"/>
    <lineage>
        <taxon>Bacteria</taxon>
        <taxon>Pseudomonadati</taxon>
        <taxon>Pseudomonadota</taxon>
        <taxon>Alphaproteobacteria</taxon>
        <taxon>Rhodobacterales</taxon>
        <taxon>Roseobacteraceae</taxon>
        <taxon>Mameliella</taxon>
    </lineage>
</organism>
<dbReference type="InterPro" id="IPR038161">
    <property type="entry name" value="VirB9/CagX/TrbG_C_sf"/>
</dbReference>
<keyword evidence="2 3" id="KW-0732">Signal</keyword>
<dbReference type="AlphaFoldDB" id="A0A0B3SHJ8"/>
<reference evidence="4 5" key="1">
    <citation type="submission" date="2014-10" db="EMBL/GenBank/DDBJ databases">
        <title>Genome sequence of Ponticoccus sp. strain UMTAT08 isolated from clonal culture of toxic dinoflagellate Alexandrium tamiyavanichii.</title>
        <authorList>
            <person name="Gan H.Y."/>
            <person name="Muhd D.-D."/>
            <person name="Mohd Noor M.E."/>
            <person name="Yeong Y.S."/>
            <person name="Usup G."/>
        </authorList>
    </citation>
    <scope>NUCLEOTIDE SEQUENCE [LARGE SCALE GENOMIC DNA]</scope>
    <source>
        <strain evidence="4 5">UMTAT08</strain>
    </source>
</reference>
<dbReference type="Gene3D" id="2.60.40.2500">
    <property type="match status" value="1"/>
</dbReference>
<comment type="caution">
    <text evidence="4">The sequence shown here is derived from an EMBL/GenBank/DDBJ whole genome shotgun (WGS) entry which is preliminary data.</text>
</comment>
<gene>
    <name evidence="4" type="ORF">OA50_05381</name>
</gene>
<proteinExistence type="inferred from homology"/>
<comment type="similarity">
    <text evidence="1">Belongs to the TrbG/VirB9 family.</text>
</comment>
<dbReference type="InterPro" id="IPR033645">
    <property type="entry name" value="VirB9/CagX/TrbG_C"/>
</dbReference>
<dbReference type="Pfam" id="PF03524">
    <property type="entry name" value="CagX"/>
    <property type="match status" value="1"/>
</dbReference>
<sequence length="231" mass="25268">MLVLSFIYVCLALAPTLASAEAIPRGGPNDSRVRFATYQEGQVYRLSISLTHVTTIEFGEGESIRSIIAGDTEGFEIDGVPGGRAFAIKPLAGGLRTNVTVYTNRRSYYFDVSEVSNPTFYVVQFRYPQNNRRPANAIARAAPNTNYGASARTEFTPTRVWDDGTFTYFAFPRNAPVPAIFRYAKGRERTVNTGAIEGGVIRVSGVNRQWVLRLGEEVVCIEATPPGGSPS</sequence>
<accession>A0A0B3SHJ8</accession>
<dbReference type="OrthoDB" id="9815808at2"/>
<evidence type="ECO:0000256" key="1">
    <source>
        <dbReference type="ARBA" id="ARBA00006135"/>
    </source>
</evidence>
<evidence type="ECO:0000313" key="4">
    <source>
        <dbReference type="EMBL" id="KHQ50044.1"/>
    </source>
</evidence>
<feature type="chain" id="PRO_5002081644" evidence="3">
    <location>
        <begin position="21"/>
        <end position="231"/>
    </location>
</feature>
<feature type="signal peptide" evidence="3">
    <location>
        <begin position="1"/>
        <end position="20"/>
    </location>
</feature>
<name>A0A0B3SHJ8_9RHOB</name>
<protein>
    <submittedName>
        <fullName evidence="4">Conjugal transfer protein, trbG</fullName>
    </submittedName>
</protein>
<evidence type="ECO:0000313" key="5">
    <source>
        <dbReference type="Proteomes" id="UP000030960"/>
    </source>
</evidence>
<keyword evidence="5" id="KW-1185">Reference proteome</keyword>
<evidence type="ECO:0000256" key="2">
    <source>
        <dbReference type="ARBA" id="ARBA00022729"/>
    </source>
</evidence>
<dbReference type="Proteomes" id="UP000030960">
    <property type="component" value="Unassembled WGS sequence"/>
</dbReference>
<dbReference type="PATRIC" id="fig|1515334.3.peg.5390"/>
<dbReference type="CDD" id="cd06911">
    <property type="entry name" value="VirB9_CagX_TrbG"/>
    <property type="match status" value="1"/>
</dbReference>
<dbReference type="EMBL" id="JSUQ01000032">
    <property type="protein sequence ID" value="KHQ50044.1"/>
    <property type="molecule type" value="Genomic_DNA"/>
</dbReference>
<evidence type="ECO:0000256" key="3">
    <source>
        <dbReference type="SAM" id="SignalP"/>
    </source>
</evidence>